<name>A0A9W6LCM1_9PSEU</name>
<reference evidence="8" key="1">
    <citation type="journal article" date="2014" name="Int. J. Syst. Evol. Microbiol.">
        <title>Complete genome sequence of Corynebacterium casei LMG S-19264T (=DSM 44701T), isolated from a smear-ripened cheese.</title>
        <authorList>
            <consortium name="US DOE Joint Genome Institute (JGI-PGF)"/>
            <person name="Walter F."/>
            <person name="Albersmeier A."/>
            <person name="Kalinowski J."/>
            <person name="Ruckert C."/>
        </authorList>
    </citation>
    <scope>NUCLEOTIDE SEQUENCE</scope>
    <source>
        <strain evidence="8">VKM Ac-1069</strain>
    </source>
</reference>
<feature type="transmembrane region" description="Helical" evidence="6">
    <location>
        <begin position="75"/>
        <end position="96"/>
    </location>
</feature>
<dbReference type="PANTHER" id="PTHR43124:SF3">
    <property type="entry name" value="CHLORAMPHENICOL EFFLUX PUMP RV0191"/>
    <property type="match status" value="1"/>
</dbReference>
<evidence type="ECO:0000313" key="8">
    <source>
        <dbReference type="EMBL" id="GLL14454.1"/>
    </source>
</evidence>
<dbReference type="EMBL" id="BSFQ01000032">
    <property type="protein sequence ID" value="GLL14454.1"/>
    <property type="molecule type" value="Genomic_DNA"/>
</dbReference>
<protein>
    <recommendedName>
        <fullName evidence="7">Major facilitator superfamily (MFS) profile domain-containing protein</fullName>
    </recommendedName>
</protein>
<feature type="transmembrane region" description="Helical" evidence="6">
    <location>
        <begin position="144"/>
        <end position="161"/>
    </location>
</feature>
<dbReference type="InterPro" id="IPR020846">
    <property type="entry name" value="MFS_dom"/>
</dbReference>
<dbReference type="Proteomes" id="UP001143463">
    <property type="component" value="Unassembled WGS sequence"/>
</dbReference>
<dbReference type="InterPro" id="IPR011701">
    <property type="entry name" value="MFS"/>
</dbReference>
<keyword evidence="3 6" id="KW-0812">Transmembrane</keyword>
<dbReference type="Gene3D" id="1.20.1250.20">
    <property type="entry name" value="MFS general substrate transporter like domains"/>
    <property type="match status" value="1"/>
</dbReference>
<dbReference type="PROSITE" id="PS50850">
    <property type="entry name" value="MFS"/>
    <property type="match status" value="1"/>
</dbReference>
<evidence type="ECO:0000256" key="2">
    <source>
        <dbReference type="ARBA" id="ARBA00022475"/>
    </source>
</evidence>
<dbReference type="GO" id="GO:0005886">
    <property type="term" value="C:plasma membrane"/>
    <property type="evidence" value="ECO:0007669"/>
    <property type="project" value="UniProtKB-SubCell"/>
</dbReference>
<feature type="transmembrane region" description="Helical" evidence="6">
    <location>
        <begin position="214"/>
        <end position="232"/>
    </location>
</feature>
<feature type="transmembrane region" description="Helical" evidence="6">
    <location>
        <begin position="12"/>
        <end position="33"/>
    </location>
</feature>
<feature type="transmembrane region" description="Helical" evidence="6">
    <location>
        <begin position="282"/>
        <end position="299"/>
    </location>
</feature>
<feature type="domain" description="Major facilitator superfamily (MFS) profile" evidence="7">
    <location>
        <begin position="1"/>
        <end position="394"/>
    </location>
</feature>
<feature type="transmembrane region" description="Helical" evidence="6">
    <location>
        <begin position="305"/>
        <end position="329"/>
    </location>
</feature>
<keyword evidence="9" id="KW-1185">Reference proteome</keyword>
<keyword evidence="5 6" id="KW-0472">Membrane</keyword>
<sequence>MIPQVDERDRLVVSIAGLVTATQLVWSILTPVLPAFAQELGIDPVGLGLLVGGFGLGRIVANIPAGYAGTRVNRLHLLVGGATGVVVLSSMTGLATSFGGVLALRILTGAAAGVAMTSGQTLVADSVRSESLTRAMATMQGLQLTGAAVGPAIGGVTASLLGLRAPFVVAGAACAVFVLWIVLSPRLRRRLVDAGAVAPSEPATAAAPPRRTGGLVAACLVGFSAFFCRFGVQQALLPLVALQTVGLSVGVLGLVFFGIAVANVLCLLTVGRLTDRLGHQRTIVGSSLGAAVVIALFVLPVGPPAFVGLCLLFGVATGVGGPIPAAYLARITQDVRRGPAIGLYRTCGDLGGVLGPLMVGVVGSLWGLPGAALVSAAVPTLAAVGFGLLTTRARPKRG</sequence>
<accession>A0A9W6LCM1</accession>
<evidence type="ECO:0000256" key="1">
    <source>
        <dbReference type="ARBA" id="ARBA00004651"/>
    </source>
</evidence>
<comment type="subcellular location">
    <subcellularLocation>
        <location evidence="1">Cell membrane</location>
        <topology evidence="1">Multi-pass membrane protein</topology>
    </subcellularLocation>
</comment>
<dbReference type="PANTHER" id="PTHR43124">
    <property type="entry name" value="PURINE EFFLUX PUMP PBUE"/>
    <property type="match status" value="1"/>
</dbReference>
<evidence type="ECO:0000256" key="3">
    <source>
        <dbReference type="ARBA" id="ARBA00022692"/>
    </source>
</evidence>
<organism evidence="8 9">
    <name type="scientific">Pseudonocardia halophobica</name>
    <dbReference type="NCBI Taxonomy" id="29401"/>
    <lineage>
        <taxon>Bacteria</taxon>
        <taxon>Bacillati</taxon>
        <taxon>Actinomycetota</taxon>
        <taxon>Actinomycetes</taxon>
        <taxon>Pseudonocardiales</taxon>
        <taxon>Pseudonocardiaceae</taxon>
        <taxon>Pseudonocardia</taxon>
    </lineage>
</organism>
<dbReference type="GO" id="GO:0022857">
    <property type="term" value="F:transmembrane transporter activity"/>
    <property type="evidence" value="ECO:0007669"/>
    <property type="project" value="InterPro"/>
</dbReference>
<evidence type="ECO:0000313" key="9">
    <source>
        <dbReference type="Proteomes" id="UP001143463"/>
    </source>
</evidence>
<dbReference type="InterPro" id="IPR050189">
    <property type="entry name" value="MFS_Efflux_Transporters"/>
</dbReference>
<dbReference type="Pfam" id="PF07690">
    <property type="entry name" value="MFS_1"/>
    <property type="match status" value="1"/>
</dbReference>
<evidence type="ECO:0000259" key="7">
    <source>
        <dbReference type="PROSITE" id="PS50850"/>
    </source>
</evidence>
<comment type="caution">
    <text evidence="8">The sequence shown here is derived from an EMBL/GenBank/DDBJ whole genome shotgun (WGS) entry which is preliminary data.</text>
</comment>
<feature type="transmembrane region" description="Helical" evidence="6">
    <location>
        <begin position="244"/>
        <end position="270"/>
    </location>
</feature>
<proteinExistence type="predicted"/>
<feature type="transmembrane region" description="Helical" evidence="6">
    <location>
        <begin position="45"/>
        <end position="63"/>
    </location>
</feature>
<reference evidence="8" key="2">
    <citation type="submission" date="2023-01" db="EMBL/GenBank/DDBJ databases">
        <authorList>
            <person name="Sun Q."/>
            <person name="Evtushenko L."/>
        </authorList>
    </citation>
    <scope>NUCLEOTIDE SEQUENCE</scope>
    <source>
        <strain evidence="8">VKM Ac-1069</strain>
    </source>
</reference>
<dbReference type="InterPro" id="IPR036259">
    <property type="entry name" value="MFS_trans_sf"/>
</dbReference>
<gene>
    <name evidence="8" type="ORF">GCM10017577_56010</name>
</gene>
<feature type="transmembrane region" description="Helical" evidence="6">
    <location>
        <begin position="368"/>
        <end position="389"/>
    </location>
</feature>
<feature type="transmembrane region" description="Helical" evidence="6">
    <location>
        <begin position="341"/>
        <end position="362"/>
    </location>
</feature>
<evidence type="ECO:0000256" key="4">
    <source>
        <dbReference type="ARBA" id="ARBA00022989"/>
    </source>
</evidence>
<dbReference type="AlphaFoldDB" id="A0A9W6LCM1"/>
<keyword evidence="4 6" id="KW-1133">Transmembrane helix</keyword>
<feature type="transmembrane region" description="Helical" evidence="6">
    <location>
        <begin position="167"/>
        <end position="183"/>
    </location>
</feature>
<dbReference type="CDD" id="cd17325">
    <property type="entry name" value="MFS_MdtG_SLC18_like"/>
    <property type="match status" value="1"/>
</dbReference>
<dbReference type="SUPFAM" id="SSF103473">
    <property type="entry name" value="MFS general substrate transporter"/>
    <property type="match status" value="1"/>
</dbReference>
<evidence type="ECO:0000256" key="5">
    <source>
        <dbReference type="ARBA" id="ARBA00023136"/>
    </source>
</evidence>
<evidence type="ECO:0000256" key="6">
    <source>
        <dbReference type="SAM" id="Phobius"/>
    </source>
</evidence>
<dbReference type="RefSeq" id="WP_037050645.1">
    <property type="nucleotide sequence ID" value="NZ_BAAAUZ010000032.1"/>
</dbReference>
<feature type="transmembrane region" description="Helical" evidence="6">
    <location>
        <begin position="102"/>
        <end position="123"/>
    </location>
</feature>
<keyword evidence="2" id="KW-1003">Cell membrane</keyword>